<dbReference type="EMBL" id="MDTU01000001">
    <property type="protein sequence ID" value="ODN43625.1"/>
    <property type="molecule type" value="Genomic_DNA"/>
</dbReference>
<name>A0ABX3A7W8_9GAMM</name>
<dbReference type="InterPro" id="IPR011644">
    <property type="entry name" value="Heme_NO-bd"/>
</dbReference>
<proteinExistence type="predicted"/>
<feature type="domain" description="Heme NO-binding" evidence="1">
    <location>
        <begin position="20"/>
        <end position="170"/>
    </location>
</feature>
<dbReference type="InterPro" id="IPR024096">
    <property type="entry name" value="NO_sig/Golgi_transp_ligand-bd"/>
</dbReference>
<protein>
    <recommendedName>
        <fullName evidence="1">Heme NO-binding domain-containing protein</fullName>
    </recommendedName>
</protein>
<dbReference type="InterPro" id="IPR038158">
    <property type="entry name" value="H-NOX_domain_sf"/>
</dbReference>
<organism evidence="2 3">
    <name type="scientific">Piscirickettsia litoralis</name>
    <dbReference type="NCBI Taxonomy" id="1891921"/>
    <lineage>
        <taxon>Bacteria</taxon>
        <taxon>Pseudomonadati</taxon>
        <taxon>Pseudomonadota</taxon>
        <taxon>Gammaproteobacteria</taxon>
        <taxon>Thiotrichales</taxon>
        <taxon>Piscirickettsiaceae</taxon>
        <taxon>Piscirickettsia</taxon>
    </lineage>
</organism>
<comment type="caution">
    <text evidence="2">The sequence shown here is derived from an EMBL/GenBank/DDBJ whole genome shotgun (WGS) entry which is preliminary data.</text>
</comment>
<gene>
    <name evidence="2" type="ORF">BGC07_12795</name>
</gene>
<dbReference type="Gene3D" id="3.90.1520.10">
    <property type="entry name" value="H-NOX domain"/>
    <property type="match status" value="1"/>
</dbReference>
<keyword evidence="3" id="KW-1185">Reference proteome</keyword>
<sequence length="194" mass="22556">MLNYEQVDIINTIDSHLPDIFLKFIEDNFREETLKKMNLNDSLTDYLIGSKSDIDTRMLDIIRDLSKLTGRPFLDMMLLFGEHIFPYLFRHYKKNFGYKGDSFRQFLVHLESLVHKELRSIIPQGDLPKIAFKEIQPHSYSVTYQSPRKLCKVIEGVIVAASKHFSKKGQFSHTPCMLDNNSHCVISIAIESEI</sequence>
<dbReference type="Pfam" id="PF07700">
    <property type="entry name" value="HNOB"/>
    <property type="match status" value="1"/>
</dbReference>
<evidence type="ECO:0000313" key="3">
    <source>
        <dbReference type="Proteomes" id="UP000094329"/>
    </source>
</evidence>
<accession>A0ABX3A7W8</accession>
<dbReference type="Proteomes" id="UP000094329">
    <property type="component" value="Unassembled WGS sequence"/>
</dbReference>
<reference evidence="2 3" key="1">
    <citation type="submission" date="2016-08" db="EMBL/GenBank/DDBJ databases">
        <title>Draft genome sequence of Candidatus Piscirickettsia litoralis, from seawater.</title>
        <authorList>
            <person name="Wan X."/>
            <person name="Lee A.J."/>
            <person name="Hou S."/>
            <person name="Donachie S.P."/>
        </authorList>
    </citation>
    <scope>NUCLEOTIDE SEQUENCE [LARGE SCALE GENOMIC DNA]</scope>
    <source>
        <strain evidence="2 3">Y2</strain>
    </source>
</reference>
<evidence type="ECO:0000313" key="2">
    <source>
        <dbReference type="EMBL" id="ODN43625.1"/>
    </source>
</evidence>
<dbReference type="RefSeq" id="WP_069313423.1">
    <property type="nucleotide sequence ID" value="NZ_MDTU01000001.1"/>
</dbReference>
<dbReference type="SUPFAM" id="SSF111126">
    <property type="entry name" value="Ligand-binding domain in the NO signalling and Golgi transport"/>
    <property type="match status" value="1"/>
</dbReference>
<evidence type="ECO:0000259" key="1">
    <source>
        <dbReference type="Pfam" id="PF07700"/>
    </source>
</evidence>